<dbReference type="Proteomes" id="UP000887565">
    <property type="component" value="Unplaced"/>
</dbReference>
<keyword evidence="1" id="KW-1185">Reference proteome</keyword>
<name>A0A915KBI5_ROMCU</name>
<dbReference type="AlphaFoldDB" id="A0A915KBI5"/>
<proteinExistence type="predicted"/>
<reference evidence="2" key="1">
    <citation type="submission" date="2022-11" db="UniProtKB">
        <authorList>
            <consortium name="WormBaseParasite"/>
        </authorList>
    </citation>
    <scope>IDENTIFICATION</scope>
</reference>
<dbReference type="WBParaSite" id="nRc.2.0.1.t36143-RA">
    <property type="protein sequence ID" value="nRc.2.0.1.t36143-RA"/>
    <property type="gene ID" value="nRc.2.0.1.g36143"/>
</dbReference>
<accession>A0A915KBI5</accession>
<evidence type="ECO:0000313" key="1">
    <source>
        <dbReference type="Proteomes" id="UP000887565"/>
    </source>
</evidence>
<evidence type="ECO:0000313" key="2">
    <source>
        <dbReference type="WBParaSite" id="nRc.2.0.1.t36143-RA"/>
    </source>
</evidence>
<sequence length="242" mass="29026">TPKKKKNYNEDGELVNDWDLCDILVARAFGRQIENKDINQGKWPKGVLQFSNNIREQVTALRDHYRKKINPEIVPIVKEQYEKKINPIVYFLWPHSAQEWKAWILGFTSGMWSTVWRNEKEKIEFMKWMGQDLLNDKISEPMEEMLGRYWKMRNQKSVQSLSCILLIKWIPRSLKDPWTRLLDKEQTNLRDNSVYYMNCNFYNIFHFLNIHAASQNLIYWNVSASIFKAKNQWVPTASRTFK</sequence>
<organism evidence="1 2">
    <name type="scientific">Romanomermis culicivorax</name>
    <name type="common">Nematode worm</name>
    <dbReference type="NCBI Taxonomy" id="13658"/>
    <lineage>
        <taxon>Eukaryota</taxon>
        <taxon>Metazoa</taxon>
        <taxon>Ecdysozoa</taxon>
        <taxon>Nematoda</taxon>
        <taxon>Enoplea</taxon>
        <taxon>Dorylaimia</taxon>
        <taxon>Mermithida</taxon>
        <taxon>Mermithoidea</taxon>
        <taxon>Mermithidae</taxon>
        <taxon>Romanomermis</taxon>
    </lineage>
</organism>
<protein>
    <submittedName>
        <fullName evidence="2">Uncharacterized protein</fullName>
    </submittedName>
</protein>